<dbReference type="RefSeq" id="WP_012559620.1">
    <property type="nucleotide sequence ID" value="NC_011369.1"/>
</dbReference>
<keyword evidence="3" id="KW-1185">Reference proteome</keyword>
<sequence length="735" mass="79401">MADKPTLTPIQLRPAASTPSRTMVQPERLETNPDKIQNFLSEIGKLQPTLQQFGQAAFEAKHDPQAQADEQSRAEFEAMGKDSNAIGEQMKSGAYTPKTVQALGARQGFVAANEAHVAILKAYGESADPASFDQNAAIASARDQFRQRFGNNATAMRYFEQGLADLPARLQANKTDTATKNFVQQRDLTLAGAFDAAMSQTKDPKAMGAIVRQMVKENTDFIHASPADQAALLQGLVVKAGDNGDVDKVNVLGDIDLGAGPLKNIMGQVYQNAQQRAANVTEGRVKEEFQTKLFGWMQSAQTGSLTEEQKKEATEFSEAHPKVFTAAGLNSIFNTQAAALKAQSNALSEEQRANAKDIVLTQHSTEFADAVQKGSIKSAVGSDVQIKLDNGKTATVPRKEIIASTIKANAEVAKQNAIASTTGSDAEKQEAGIDAYLEVYTKNDELPDDLADAAKGVLSSSRADDEPTLTQLSQAHELIRIATKAPGLIDTIIKSDKDRAFVDSLTVSAQRKIDPKVALKRAIADRDNYDATVPLDRKTESEAVQTVIDGLKTSNDGWGPFNWFASEGGSNESQLKALALKTVRQLYRGGRSAEEVADIATKRLKANVTNFNGQSIDMTGLPISKPGSAAPMFEAARQKLLETGRFKGVDPKTLSFQRVGNTDRFVVVSSDGILTHTLSTTFQQLFLMYKDVHEREEKNKNASALAAGVQRTINQDRMVNPPMPLDIGGFGPSHD</sequence>
<evidence type="ECO:0000313" key="3">
    <source>
        <dbReference type="Proteomes" id="UP000008330"/>
    </source>
</evidence>
<evidence type="ECO:0000256" key="1">
    <source>
        <dbReference type="SAM" id="MobiDB-lite"/>
    </source>
</evidence>
<dbReference type="Proteomes" id="UP000008330">
    <property type="component" value="Chromosome"/>
</dbReference>
<gene>
    <name evidence="2" type="ordered locus">Rleg2_4237</name>
</gene>
<dbReference type="KEGG" id="rlt:Rleg2_4237"/>
<feature type="region of interest" description="Disordered" evidence="1">
    <location>
        <begin position="1"/>
        <end position="30"/>
    </location>
</feature>
<reference evidence="2 3" key="1">
    <citation type="journal article" date="2010" name="Stand. Genomic Sci.">
        <title>Complete genome sequence of Rhizobium leguminosarum bv trifolii strain WSM2304, an effective microsymbiont of the South American clover Trifolium polymorphum.</title>
        <authorList>
            <person name="Reeve W."/>
            <person name="O'Hara G."/>
            <person name="Chain P."/>
            <person name="Ardley J."/>
            <person name="Brau L."/>
            <person name="Nandesena K."/>
            <person name="Tiwari R."/>
            <person name="Malfatti S."/>
            <person name="Kiss H."/>
            <person name="Lapidus A."/>
            <person name="Copeland A."/>
            <person name="Nolan M."/>
            <person name="Land M."/>
            <person name="Ivanova N."/>
            <person name="Mavromatis K."/>
            <person name="Markowitz V."/>
            <person name="Kyrpides N."/>
            <person name="Melino V."/>
            <person name="Denton M."/>
            <person name="Yates R."/>
            <person name="Howieson J."/>
        </authorList>
    </citation>
    <scope>NUCLEOTIDE SEQUENCE [LARGE SCALE GENOMIC DNA]</scope>
    <source>
        <strain evidence="2 3">WSM2304</strain>
    </source>
</reference>
<accession>A0ABF7QT22</accession>
<evidence type="ECO:0000313" key="2">
    <source>
        <dbReference type="EMBL" id="ACI57498.1"/>
    </source>
</evidence>
<name>A0ABF7QT22_RHILW</name>
<protein>
    <submittedName>
        <fullName evidence="2">Uncharacterized protein</fullName>
    </submittedName>
</protein>
<organism evidence="2 3">
    <name type="scientific">Rhizobium leguminosarum bv. trifolii (strain WSM2304)</name>
    <dbReference type="NCBI Taxonomy" id="395492"/>
    <lineage>
        <taxon>Bacteria</taxon>
        <taxon>Pseudomonadati</taxon>
        <taxon>Pseudomonadota</taxon>
        <taxon>Alphaproteobacteria</taxon>
        <taxon>Hyphomicrobiales</taxon>
        <taxon>Rhizobiaceae</taxon>
        <taxon>Rhizobium/Agrobacterium group</taxon>
        <taxon>Rhizobium</taxon>
    </lineage>
</organism>
<dbReference type="EMBL" id="CP001191">
    <property type="protein sequence ID" value="ACI57498.1"/>
    <property type="molecule type" value="Genomic_DNA"/>
</dbReference>
<dbReference type="AlphaFoldDB" id="A0ABF7QT22"/>
<proteinExistence type="predicted"/>